<dbReference type="RefSeq" id="WP_148564964.1">
    <property type="nucleotide sequence ID" value="NZ_CP082270.1"/>
</dbReference>
<dbReference type="Proteomes" id="UP001216828">
    <property type="component" value="Chromosome"/>
</dbReference>
<keyword evidence="2" id="KW-1185">Reference proteome</keyword>
<evidence type="ECO:0000313" key="1">
    <source>
        <dbReference type="EMBL" id="WDM61791.1"/>
    </source>
</evidence>
<proteinExistence type="predicted"/>
<name>A0ABY7XUF3_9GAMM</name>
<evidence type="ECO:0008006" key="3">
    <source>
        <dbReference type="Google" id="ProtNLM"/>
    </source>
</evidence>
<sequence>MIWRTSCVFVFCSFMGACGLQPKSMPPQVSSAGYTSVSSTLLASWIYLRSESYLPGSNLASGTPEIKVCESVAHRIQLEIYPGTEPDVESTCRNIDASATEAERWFPKRSIRYSVIIVPEGQSISVSRWSFGYRSAHVALAAPAFGNQERREGNLVDLVAHETFHILGRIARDARGQDEYYAYYAGLCAQLAVLGAIPESALPGAPLQGGVDEPTRASSDSAYRVRREAVLLSHDGSIKAGDDGGRSLALRCIELQKVTARPAKADVRPDFNWVPNGATQTIHWLTPILPRASTPFTTACLL</sequence>
<accession>A0ABY7XUF3</accession>
<evidence type="ECO:0000313" key="2">
    <source>
        <dbReference type="Proteomes" id="UP001216828"/>
    </source>
</evidence>
<dbReference type="EMBL" id="CP082270">
    <property type="protein sequence ID" value="WDM61791.1"/>
    <property type="molecule type" value="Genomic_DNA"/>
</dbReference>
<protein>
    <recommendedName>
        <fullName evidence="3">Lipoprotein</fullName>
    </recommendedName>
</protein>
<dbReference type="PROSITE" id="PS51257">
    <property type="entry name" value="PROKAR_LIPOPROTEIN"/>
    <property type="match status" value="1"/>
</dbReference>
<gene>
    <name evidence="1" type="ORF">K5L94_11535</name>
</gene>
<reference evidence="1 2" key="1">
    <citation type="submission" date="2021-08" db="EMBL/GenBank/DDBJ databases">
        <title>Stenotrophomonas forensis sp. nov., isolated from contaminated viral transport media.</title>
        <authorList>
            <person name="Nguyen S.V."/>
            <person name="Edwards D."/>
            <person name="Scott S."/>
            <person name="Doss J."/>
            <person name="Merid S."/>
            <person name="Zelaya E."/>
            <person name="Maza C."/>
            <person name="Mann M."/>
            <person name="Hamilton B."/>
            <person name="Blackwell R."/>
            <person name="Tran A."/>
            <person name="Hauser J."/>
        </authorList>
    </citation>
    <scope>NUCLEOTIDE SEQUENCE [LARGE SCALE GENOMIC DNA]</scope>
    <source>
        <strain evidence="1 2">DFS-20110405</strain>
    </source>
</reference>
<organism evidence="1 2">
    <name type="scientific">Stenotrophomonas forensis</name>
    <dbReference type="NCBI Taxonomy" id="2871169"/>
    <lineage>
        <taxon>Bacteria</taxon>
        <taxon>Pseudomonadati</taxon>
        <taxon>Pseudomonadota</taxon>
        <taxon>Gammaproteobacteria</taxon>
        <taxon>Lysobacterales</taxon>
        <taxon>Lysobacteraceae</taxon>
        <taxon>Stenotrophomonas</taxon>
        <taxon>Stenotrophomonas maltophilia group</taxon>
    </lineage>
</organism>